<organism evidence="2 3">
    <name type="scientific">Lentinus brumalis</name>
    <dbReference type="NCBI Taxonomy" id="2498619"/>
    <lineage>
        <taxon>Eukaryota</taxon>
        <taxon>Fungi</taxon>
        <taxon>Dikarya</taxon>
        <taxon>Basidiomycota</taxon>
        <taxon>Agaricomycotina</taxon>
        <taxon>Agaricomycetes</taxon>
        <taxon>Polyporales</taxon>
        <taxon>Polyporaceae</taxon>
        <taxon>Lentinus</taxon>
    </lineage>
</organism>
<accession>A0A371DGL6</accession>
<feature type="region of interest" description="Disordered" evidence="1">
    <location>
        <begin position="1"/>
        <end position="30"/>
    </location>
</feature>
<protein>
    <submittedName>
        <fullName evidence="2">Uncharacterized protein</fullName>
    </submittedName>
</protein>
<dbReference type="EMBL" id="KZ857393">
    <property type="protein sequence ID" value="RDX51694.1"/>
    <property type="molecule type" value="Genomic_DNA"/>
</dbReference>
<evidence type="ECO:0000313" key="2">
    <source>
        <dbReference type="EMBL" id="RDX51694.1"/>
    </source>
</evidence>
<name>A0A371DGL6_9APHY</name>
<keyword evidence="3" id="KW-1185">Reference proteome</keyword>
<evidence type="ECO:0000256" key="1">
    <source>
        <dbReference type="SAM" id="MobiDB-lite"/>
    </source>
</evidence>
<evidence type="ECO:0000313" key="3">
    <source>
        <dbReference type="Proteomes" id="UP000256964"/>
    </source>
</evidence>
<dbReference type="Proteomes" id="UP000256964">
    <property type="component" value="Unassembled WGS sequence"/>
</dbReference>
<reference evidence="2 3" key="1">
    <citation type="journal article" date="2018" name="Biotechnol. Biofuels">
        <title>Integrative visual omics of the white-rot fungus Polyporus brumalis exposes the biotechnological potential of its oxidative enzymes for delignifying raw plant biomass.</title>
        <authorList>
            <person name="Miyauchi S."/>
            <person name="Rancon A."/>
            <person name="Drula E."/>
            <person name="Hage H."/>
            <person name="Chaduli D."/>
            <person name="Favel A."/>
            <person name="Grisel S."/>
            <person name="Henrissat B."/>
            <person name="Herpoel-Gimbert I."/>
            <person name="Ruiz-Duenas F.J."/>
            <person name="Chevret D."/>
            <person name="Hainaut M."/>
            <person name="Lin J."/>
            <person name="Wang M."/>
            <person name="Pangilinan J."/>
            <person name="Lipzen A."/>
            <person name="Lesage-Meessen L."/>
            <person name="Navarro D."/>
            <person name="Riley R."/>
            <person name="Grigoriev I.V."/>
            <person name="Zhou S."/>
            <person name="Raouche S."/>
            <person name="Rosso M.N."/>
        </authorList>
    </citation>
    <scope>NUCLEOTIDE SEQUENCE [LARGE SCALE GENOMIC DNA]</scope>
    <source>
        <strain evidence="2 3">BRFM 1820</strain>
    </source>
</reference>
<dbReference type="AlphaFoldDB" id="A0A371DGL6"/>
<gene>
    <name evidence="2" type="ORF">OH76DRAFT_264314</name>
</gene>
<sequence>MVDTKCRLQMTQQRHPRRPSRLRAPEGHGELAEDVRLGKGDMYPERHNALPRILVHQAAASALLPCHPQDTSSPIACPSLASPPRPPQLPSDLAITSGCVAAYGVWEVPRPMSSRNRLSFLAPALEAARSVTAVCLSDGPRWCQHSITGPGHAPAPCVLTYRCPGRTGTRSLAPACLRNTVASSPNGDHQGHASGTGAAAVRRTLMGVMVQPSTNRCEVRGTTSGRVTAYLRDAPMAAGR</sequence>
<proteinExistence type="predicted"/>